<dbReference type="PANTHER" id="PTHR10943:SF2">
    <property type="entry name" value="26S PROTEASOME NON-ATPASE REGULATORY SUBUNIT 1"/>
    <property type="match status" value="1"/>
</dbReference>
<keyword evidence="1" id="KW-0677">Repeat</keyword>
<name>A0ABR1CNK2_NECAM</name>
<dbReference type="Pfam" id="PF01851">
    <property type="entry name" value="PC_rep"/>
    <property type="match status" value="1"/>
</dbReference>
<keyword evidence="2" id="KW-0647">Proteasome</keyword>
<keyword evidence="5" id="KW-1185">Reference proteome</keyword>
<dbReference type="InterPro" id="IPR002015">
    <property type="entry name" value="Proteasome/cyclosome_rpt"/>
</dbReference>
<comment type="caution">
    <text evidence="4">The sequence shown here is derived from an EMBL/GenBank/DDBJ whole genome shotgun (WGS) entry which is preliminary data.</text>
</comment>
<evidence type="ECO:0000313" key="5">
    <source>
        <dbReference type="Proteomes" id="UP001303046"/>
    </source>
</evidence>
<evidence type="ECO:0000313" key="4">
    <source>
        <dbReference type="EMBL" id="KAK6739437.1"/>
    </source>
</evidence>
<dbReference type="EMBL" id="JAVFWL010000003">
    <property type="protein sequence ID" value="KAK6739437.1"/>
    <property type="molecule type" value="Genomic_DNA"/>
</dbReference>
<dbReference type="InterPro" id="IPR040623">
    <property type="entry name" value="RPN2_C"/>
</dbReference>
<evidence type="ECO:0000256" key="2">
    <source>
        <dbReference type="ARBA" id="ARBA00022942"/>
    </source>
</evidence>
<evidence type="ECO:0000259" key="3">
    <source>
        <dbReference type="Pfam" id="PF18004"/>
    </source>
</evidence>
<evidence type="ECO:0000256" key="1">
    <source>
        <dbReference type="ARBA" id="ARBA00022737"/>
    </source>
</evidence>
<gene>
    <name evidence="4" type="primary">Necator_chrIII.g8882</name>
    <name evidence="4" type="ORF">RB195_008117</name>
</gene>
<protein>
    <recommendedName>
        <fullName evidence="3">26S proteasome regulatory subunit RPN2 C-terminal domain-containing protein</fullName>
    </recommendedName>
</protein>
<sequence length="232" mass="25815">MQEENVVSHAKGEAIGRLWDGIGCKDYWRPFDQFKQQRGNPSICKDYVGMIVEHFNSHVRYGAAMALGIACAGTGYKEAVSLLEPLLSAKENYVRQGAVIALSFIYVQQIDVSCPKVGEFRKQLTKMTTEKGEDSMARFGAIIAQGILDVGGRNMTIALHNRSGTMDMAGAVGMMPTCLIALTKDLQMPKIEFKCNARASLFAYPPPLESKKRRNTKRWRLQFCQLVIKKGS</sequence>
<dbReference type="InterPro" id="IPR011989">
    <property type="entry name" value="ARM-like"/>
</dbReference>
<feature type="domain" description="26S proteasome regulatory subunit RPN2 C-terminal" evidence="3">
    <location>
        <begin position="177"/>
        <end position="217"/>
    </location>
</feature>
<dbReference type="Gene3D" id="1.25.10.10">
    <property type="entry name" value="Leucine-rich Repeat Variant"/>
    <property type="match status" value="1"/>
</dbReference>
<reference evidence="4 5" key="1">
    <citation type="submission" date="2023-08" db="EMBL/GenBank/DDBJ databases">
        <title>A Necator americanus chromosomal reference genome.</title>
        <authorList>
            <person name="Ilik V."/>
            <person name="Petrzelkova K.J."/>
            <person name="Pardy F."/>
            <person name="Fuh T."/>
            <person name="Niatou-Singa F.S."/>
            <person name="Gouil Q."/>
            <person name="Baker L."/>
            <person name="Ritchie M.E."/>
            <person name="Jex A.R."/>
            <person name="Gazzola D."/>
            <person name="Li H."/>
            <person name="Toshio Fujiwara R."/>
            <person name="Zhan B."/>
            <person name="Aroian R.V."/>
            <person name="Pafco B."/>
            <person name="Schwarz E.M."/>
        </authorList>
    </citation>
    <scope>NUCLEOTIDE SEQUENCE [LARGE SCALE GENOMIC DNA]</scope>
    <source>
        <strain evidence="4 5">Aroian</strain>
        <tissue evidence="4">Whole animal</tissue>
    </source>
</reference>
<accession>A0ABR1CNK2</accession>
<dbReference type="Proteomes" id="UP001303046">
    <property type="component" value="Unassembled WGS sequence"/>
</dbReference>
<dbReference type="SUPFAM" id="SSF48371">
    <property type="entry name" value="ARM repeat"/>
    <property type="match status" value="1"/>
</dbReference>
<proteinExistence type="predicted"/>
<organism evidence="4 5">
    <name type="scientific">Necator americanus</name>
    <name type="common">Human hookworm</name>
    <dbReference type="NCBI Taxonomy" id="51031"/>
    <lineage>
        <taxon>Eukaryota</taxon>
        <taxon>Metazoa</taxon>
        <taxon>Ecdysozoa</taxon>
        <taxon>Nematoda</taxon>
        <taxon>Chromadorea</taxon>
        <taxon>Rhabditida</taxon>
        <taxon>Rhabditina</taxon>
        <taxon>Rhabditomorpha</taxon>
        <taxon>Strongyloidea</taxon>
        <taxon>Ancylostomatidae</taxon>
        <taxon>Bunostominae</taxon>
        <taxon>Necator</taxon>
    </lineage>
</organism>
<dbReference type="PANTHER" id="PTHR10943">
    <property type="entry name" value="26S PROTEASOME NON-ATPASE REGULATORY SUBUNIT"/>
    <property type="match status" value="1"/>
</dbReference>
<dbReference type="InterPro" id="IPR016024">
    <property type="entry name" value="ARM-type_fold"/>
</dbReference>
<dbReference type="Pfam" id="PF18004">
    <property type="entry name" value="RPN2_C"/>
    <property type="match status" value="1"/>
</dbReference>